<proteinExistence type="predicted"/>
<accession>A0ABR3EII7</accession>
<comment type="caution">
    <text evidence="1">The sequence shown here is derived from an EMBL/GenBank/DDBJ whole genome shotgun (WGS) entry which is preliminary data.</text>
</comment>
<protein>
    <submittedName>
        <fullName evidence="1">Uncharacterized protein</fullName>
    </submittedName>
</protein>
<keyword evidence="2" id="KW-1185">Reference proteome</keyword>
<sequence length="81" mass="9353">AWQDHRESDKIHFHDKLPQDVTDIREMSSSIVSKWGDKLHLSKDEQWLPASFVAAAKARVAVFVALYPDTRANWFRLGFAL</sequence>
<evidence type="ECO:0000313" key="2">
    <source>
        <dbReference type="Proteomes" id="UP001465976"/>
    </source>
</evidence>
<name>A0ABR3EII7_9AGAR</name>
<organism evidence="1 2">
    <name type="scientific">Marasmius crinis-equi</name>
    <dbReference type="NCBI Taxonomy" id="585013"/>
    <lineage>
        <taxon>Eukaryota</taxon>
        <taxon>Fungi</taxon>
        <taxon>Dikarya</taxon>
        <taxon>Basidiomycota</taxon>
        <taxon>Agaricomycotina</taxon>
        <taxon>Agaricomycetes</taxon>
        <taxon>Agaricomycetidae</taxon>
        <taxon>Agaricales</taxon>
        <taxon>Marasmiineae</taxon>
        <taxon>Marasmiaceae</taxon>
        <taxon>Marasmius</taxon>
    </lineage>
</organism>
<evidence type="ECO:0000313" key="1">
    <source>
        <dbReference type="EMBL" id="KAL0562706.1"/>
    </source>
</evidence>
<dbReference type="Proteomes" id="UP001465976">
    <property type="component" value="Unassembled WGS sequence"/>
</dbReference>
<feature type="non-terminal residue" evidence="1">
    <location>
        <position position="1"/>
    </location>
</feature>
<reference evidence="1 2" key="1">
    <citation type="submission" date="2024-02" db="EMBL/GenBank/DDBJ databases">
        <title>A draft genome for the cacao thread blight pathogen Marasmius crinis-equi.</title>
        <authorList>
            <person name="Cohen S.P."/>
            <person name="Baruah I.K."/>
            <person name="Amoako-Attah I."/>
            <person name="Bukari Y."/>
            <person name="Meinhardt L.W."/>
            <person name="Bailey B.A."/>
        </authorList>
    </citation>
    <scope>NUCLEOTIDE SEQUENCE [LARGE SCALE GENOMIC DNA]</scope>
    <source>
        <strain evidence="1 2">GH-76</strain>
    </source>
</reference>
<dbReference type="EMBL" id="JBAHYK010004730">
    <property type="protein sequence ID" value="KAL0562706.1"/>
    <property type="molecule type" value="Genomic_DNA"/>
</dbReference>
<gene>
    <name evidence="1" type="ORF">V5O48_019375</name>
</gene>